<evidence type="ECO:0000313" key="2">
    <source>
        <dbReference type="Proteomes" id="UP000301309"/>
    </source>
</evidence>
<dbReference type="Proteomes" id="UP000301309">
    <property type="component" value="Unassembled WGS sequence"/>
</dbReference>
<reference evidence="1 2" key="1">
    <citation type="journal article" date="2020" name="Int. J. Syst. Evol. Microbiol.">
        <title>Reclassification of Streptomyces castelarensis and Streptomyces sporoclivatus as later heterotypic synonyms of Streptomyces antimycoticus.</title>
        <authorList>
            <person name="Komaki H."/>
            <person name="Tamura T."/>
        </authorList>
    </citation>
    <scope>NUCLEOTIDE SEQUENCE [LARGE SCALE GENOMIC DNA]</scope>
    <source>
        <strain evidence="1 2">NBRC 13459</strain>
    </source>
</reference>
<dbReference type="AlphaFoldDB" id="A0A4D4KRK8"/>
<sequence length="123" mass="13795">MGTRLLRICPCCGELQDNAYEPVLELAVLSEQCPKCGYHFPVLGEQPSSVAVFKDVLLTALEETPGESADRAWRVGEGTDVHAEDHSRYRYKPDRRTPLFRSCRTRTSSSFTHGWHDQAISVG</sequence>
<gene>
    <name evidence="1" type="ORF">SVIO_001590</name>
</gene>
<dbReference type="EMBL" id="BJHW01000001">
    <property type="protein sequence ID" value="GDY49536.1"/>
    <property type="molecule type" value="Genomic_DNA"/>
</dbReference>
<organism evidence="1 2">
    <name type="scientific">Streptomyces violaceusniger</name>
    <dbReference type="NCBI Taxonomy" id="68280"/>
    <lineage>
        <taxon>Bacteria</taxon>
        <taxon>Bacillati</taxon>
        <taxon>Actinomycetota</taxon>
        <taxon>Actinomycetes</taxon>
        <taxon>Kitasatosporales</taxon>
        <taxon>Streptomycetaceae</taxon>
        <taxon>Streptomyces</taxon>
        <taxon>Streptomyces violaceusniger group</taxon>
    </lineage>
</organism>
<name>A0A4D4KRK8_STRVO</name>
<protein>
    <submittedName>
        <fullName evidence="1">Uncharacterized protein</fullName>
    </submittedName>
</protein>
<keyword evidence="2" id="KW-1185">Reference proteome</keyword>
<evidence type="ECO:0000313" key="1">
    <source>
        <dbReference type="EMBL" id="GDY49536.1"/>
    </source>
</evidence>
<accession>A0A4D4KRK8</accession>
<comment type="caution">
    <text evidence="1">The sequence shown here is derived from an EMBL/GenBank/DDBJ whole genome shotgun (WGS) entry which is preliminary data.</text>
</comment>
<proteinExistence type="predicted"/>